<evidence type="ECO:0008006" key="6">
    <source>
        <dbReference type="Google" id="ProtNLM"/>
    </source>
</evidence>
<feature type="domain" description="Intermembrane lipid transfer protein VPS13-like C-terminal" evidence="3">
    <location>
        <begin position="1730"/>
        <end position="1795"/>
    </location>
</feature>
<keyword evidence="5" id="KW-1185">Reference proteome</keyword>
<sequence length="1908" mass="210908">MAKLAFSWNAFGVGGTADSSSFVGVSEDIIKVILCGQPILCNLVINPLNETKYLRAEKCSTGDGLGAPVISIQVDFPKSNLKMGSFNKSTYVLSIQLKEKFIAYVVFINVDYRYVVVFHFRSLSRNSVPSMNQNFVNVLHIYDLFSSFQFQHDRKKLIWDLRIHHFVIRLPSQNCERKELAMLDELYNQFEVGLTGFQLAKLGLQVDLLMVIVRKVQVSLLALKTLISDTDVLRKLDSGPSVGSDVESTMIGQSSMKSGATNGILPKFSLSNLCGADGTVFAGVSVDHFPFLVADYCCGYSFGCLGAQDVEAQESLYSKNEQCHDTSGVNGYHASDLASNTHGKTQHSNCSSTSSNDPKNASRTVLDLSLISVRVHFPESCGTLATITIPESISALTYFDASSWDLLLSAKNLTLASPWTPPNIHELLWGTSSHRNASALNVRKAKGLTCTVNQEFPVAGNNLECLGESHDCVTYKFEISDCVVIFPVKEQDFFCLKLEVPHFFCEFIATGSSVEFAKRIPKEFFSSECIVSRRVDVICIYARNASISLLIVSDHTDFVLKLDERSKRIHSLIEKLDAGIWIQVPCKDIPYSQQPTLPTSIMSKISRCNLIAEGDSCMNFKCDLERLKFSHQIFNFWHNMELKFPAASSASSFYSVAFKAGLRKGSLLLNDGRWGSHGPVIEILLKNLTVQFSQMKDRTEISAFVDLLVNYNNIDKAILRLSQMITDSLDPKKRDRQTISSRKRMSAVSHYMISIEFDGTSGPSKPMSMDLVGIYFFEVNFSSSKKPILGEESLGAFSSNGKGNDGLIVPVVLDVSLQNYSKRIRVYSTVILYNATSMPLELRFDIPFGLTSKVGSASIFFVDPSNDLGITIDIQDYRSLNIKFPRAESLSTAAKSNGFKFSITESITFYSNLSNSPLNVMLEKSMDARSGARELYLSVPFLLYNCTDLLLTVTESSSERSGSTLVIPPSFELDGHAKHLLEKSGLSLVDPSVQCFTGKMPQLDLIDGRCSSSEISCTSNSESVKKDFDNGVKAYMFAPDGHTPATELSVKLNASPPNNGTETTRRNWSNTFLLVPASGSTNVTIPQSSTSGAFLVAVASIPVSTELFGRTRAIAFRPRGGFGSFGGAQDMSYVMHAAMICSFDKKEHDFLSTYVLGNTLSFTGLIQQGWQWSGSFFPDHLGDAQLKMRNSASGLSYMVRVEVQNADLDVYSKRFSGKNNVNTGTVLILLSDDKTGFVPYRIDNFSMEKLRIYQQRCESIETIVYPYTSCQYSWDEPCYPHRLTVEIPGERSLGTFNLDILNDDVHVSLPSTSEKAERQFCISIHAEGAIKELLFASAKEMTVVAMQSLDQQRFTAQIQSMQIDNQFPDSPHPVMLSFEGSHKGKSMNFFKSKDTKLKSANDILSNTTEPVLQFAAAKWRTRDVSFVSYQYINIRINIGHLEKSLELSILGGATDMLREYEKISKNISDKLLVQDSELLPSVVPVGAPWQQIHLLARKQKKVYIELFQLTPVKLTFSFTSTPWLNRNEGGSDPSIGFNNTTAIQRGLMALLDVEGVPVYLGEIIAENLMASWQSVQDILVRHYSRQILHELYKVLGSAGVIGNPMGFARNVGFGLKDFISASRKGKLQSPVELLNGIAQGSKTLIGSTVYAVSSATSHFSKTAYKGLTGLLQSPIRGAEKHGLPGVISGLAMGTAGLVARPMASILEATGRTAQSIRNRSNPHESNYLRVRFPRPVARDHPLLPYSWDEAIGVSLLAQAESGRLKEETFVMCKTLKGAGKFLVLTEKLLLLVSSPYLVDLGSPQFVGVPPDPQWSIDTEMHLKSVVHLDRSQEVVNIVGSNGQTSPRDKRGGTRNRDMSSAFAPLFHLSIELPNDEDAEGTVQVLQALIEKGKARRWDKNILHRSNIS</sequence>
<reference evidence="4" key="1">
    <citation type="submission" date="2020-10" db="EMBL/GenBank/DDBJ databases">
        <authorList>
            <person name="Han B."/>
            <person name="Lu T."/>
            <person name="Zhao Q."/>
            <person name="Huang X."/>
            <person name="Zhao Y."/>
        </authorList>
    </citation>
    <scope>NUCLEOTIDE SEQUENCE</scope>
</reference>
<dbReference type="Pfam" id="PF25036">
    <property type="entry name" value="VPS13_VAB"/>
    <property type="match status" value="1"/>
</dbReference>
<dbReference type="InterPro" id="IPR009543">
    <property type="entry name" value="VPS13_VAB"/>
</dbReference>
<name>A0A811R8X8_9POAL</name>
<dbReference type="GO" id="GO:0006623">
    <property type="term" value="P:protein targeting to vacuole"/>
    <property type="evidence" value="ECO:0007669"/>
    <property type="project" value="TreeGrafter"/>
</dbReference>
<evidence type="ECO:0000313" key="4">
    <source>
        <dbReference type="EMBL" id="CAD6266408.1"/>
    </source>
</evidence>
<dbReference type="Proteomes" id="UP000604825">
    <property type="component" value="Unassembled WGS sequence"/>
</dbReference>
<accession>A0A811R8X8</accession>
<dbReference type="InterPro" id="IPR056748">
    <property type="entry name" value="VPS13-like_C"/>
</dbReference>
<dbReference type="InterPro" id="IPR026847">
    <property type="entry name" value="VPS13"/>
</dbReference>
<feature type="domain" description="Vacuolar protein sorting-associated protein 13 VPS13 adaptor binding" evidence="2">
    <location>
        <begin position="1166"/>
        <end position="1278"/>
    </location>
</feature>
<proteinExistence type="predicted"/>
<dbReference type="OrthoDB" id="428159at2759"/>
<evidence type="ECO:0000313" key="5">
    <source>
        <dbReference type="Proteomes" id="UP000604825"/>
    </source>
</evidence>
<comment type="caution">
    <text evidence="4">The sequence shown here is derived from an EMBL/GenBank/DDBJ whole genome shotgun (WGS) entry which is preliminary data.</text>
</comment>
<dbReference type="GO" id="GO:0045053">
    <property type="term" value="P:protein retention in Golgi apparatus"/>
    <property type="evidence" value="ECO:0007669"/>
    <property type="project" value="TreeGrafter"/>
</dbReference>
<dbReference type="PANTHER" id="PTHR16166">
    <property type="entry name" value="VACUOLAR PROTEIN SORTING-ASSOCIATED PROTEIN VPS13"/>
    <property type="match status" value="1"/>
</dbReference>
<dbReference type="PANTHER" id="PTHR16166:SF143">
    <property type="entry name" value="PROTEIN SORTING-ASSOCIATED PROTEIN, PUTATIVE (DUF1162)-RELATED"/>
    <property type="match status" value="1"/>
</dbReference>
<protein>
    <recommendedName>
        <fullName evidence="6">Vacuolar protein sorting-associated protein 13 VPS13 adaptor binding domain-containing protein</fullName>
    </recommendedName>
</protein>
<gene>
    <name evidence="4" type="ORF">NCGR_LOCUS49713</name>
</gene>
<evidence type="ECO:0000259" key="2">
    <source>
        <dbReference type="Pfam" id="PF25036"/>
    </source>
</evidence>
<dbReference type="EMBL" id="CAJGYO010000013">
    <property type="protein sequence ID" value="CAD6266408.1"/>
    <property type="molecule type" value="Genomic_DNA"/>
</dbReference>
<feature type="compositionally biased region" description="Polar residues" evidence="1">
    <location>
        <begin position="337"/>
        <end position="360"/>
    </location>
</feature>
<evidence type="ECO:0000259" key="3">
    <source>
        <dbReference type="Pfam" id="PF25037"/>
    </source>
</evidence>
<organism evidence="4 5">
    <name type="scientific">Miscanthus lutarioriparius</name>
    <dbReference type="NCBI Taxonomy" id="422564"/>
    <lineage>
        <taxon>Eukaryota</taxon>
        <taxon>Viridiplantae</taxon>
        <taxon>Streptophyta</taxon>
        <taxon>Embryophyta</taxon>
        <taxon>Tracheophyta</taxon>
        <taxon>Spermatophyta</taxon>
        <taxon>Magnoliopsida</taxon>
        <taxon>Liliopsida</taxon>
        <taxon>Poales</taxon>
        <taxon>Poaceae</taxon>
        <taxon>PACMAD clade</taxon>
        <taxon>Panicoideae</taxon>
        <taxon>Andropogonodae</taxon>
        <taxon>Andropogoneae</taxon>
        <taxon>Saccharinae</taxon>
        <taxon>Miscanthus</taxon>
    </lineage>
</organism>
<feature type="region of interest" description="Disordered" evidence="1">
    <location>
        <begin position="334"/>
        <end position="360"/>
    </location>
</feature>
<evidence type="ECO:0000256" key="1">
    <source>
        <dbReference type="SAM" id="MobiDB-lite"/>
    </source>
</evidence>
<dbReference type="Pfam" id="PF25037">
    <property type="entry name" value="VPS13_C"/>
    <property type="match status" value="1"/>
</dbReference>